<dbReference type="SUPFAM" id="SSF49863">
    <property type="entry name" value="Hyaluronate lyase-like, C-terminal domain"/>
    <property type="match status" value="1"/>
</dbReference>
<proteinExistence type="inferred from homology"/>
<dbReference type="InterPro" id="IPR003159">
    <property type="entry name" value="Lyase_8_central_dom"/>
</dbReference>
<feature type="domain" description="Polysaccharide lyase family 8 central" evidence="5">
    <location>
        <begin position="804"/>
        <end position="865"/>
    </location>
</feature>
<dbReference type="PANTHER" id="PTHR38481:SF1">
    <property type="entry name" value="HYALURONATE LYASE"/>
    <property type="match status" value="1"/>
</dbReference>
<keyword evidence="2" id="KW-0732">Signal</keyword>
<name>A0A1I5FPK7_9FIRM</name>
<dbReference type="InterPro" id="IPR011013">
    <property type="entry name" value="Gal_mutarotase_sf_dom"/>
</dbReference>
<evidence type="ECO:0000313" key="8">
    <source>
        <dbReference type="EMBL" id="SFO25553.1"/>
    </source>
</evidence>
<dbReference type="GO" id="GO:0030246">
    <property type="term" value="F:carbohydrate binding"/>
    <property type="evidence" value="ECO:0007669"/>
    <property type="project" value="InterPro"/>
</dbReference>
<dbReference type="Pfam" id="PF02884">
    <property type="entry name" value="Lyase_8_C"/>
    <property type="match status" value="1"/>
</dbReference>
<gene>
    <name evidence="8" type="ORF">SAMN04489757_11536</name>
</gene>
<evidence type="ECO:0000256" key="2">
    <source>
        <dbReference type="ARBA" id="ARBA00022729"/>
    </source>
</evidence>
<organism evidence="8 9">
    <name type="scientific">Anaerocolumna aminovalerica</name>
    <dbReference type="NCBI Taxonomy" id="1527"/>
    <lineage>
        <taxon>Bacteria</taxon>
        <taxon>Bacillati</taxon>
        <taxon>Bacillota</taxon>
        <taxon>Clostridia</taxon>
        <taxon>Lachnospirales</taxon>
        <taxon>Lachnospiraceae</taxon>
        <taxon>Anaerocolumna</taxon>
    </lineage>
</organism>
<dbReference type="Gene3D" id="2.60.220.10">
    <property type="entry name" value="Polysaccharide lyase family 8-like, C-terminal"/>
    <property type="match status" value="1"/>
</dbReference>
<protein>
    <submittedName>
        <fullName evidence="8">Polysaccharide lyase family 8, super-sandwich domain</fullName>
    </submittedName>
</protein>
<dbReference type="GO" id="GO:0016837">
    <property type="term" value="F:carbon-oxygen lyase activity, acting on polysaccharides"/>
    <property type="evidence" value="ECO:0007669"/>
    <property type="project" value="UniProtKB-ARBA"/>
</dbReference>
<keyword evidence="9" id="KW-1185">Reference proteome</keyword>
<reference evidence="8 9" key="1">
    <citation type="submission" date="2016-10" db="EMBL/GenBank/DDBJ databases">
        <authorList>
            <person name="de Groot N.N."/>
        </authorList>
    </citation>
    <scope>NUCLEOTIDE SEQUENCE [LARGE SCALE GENOMIC DNA]</scope>
    <source>
        <strain evidence="8 9">DSM 1283</strain>
    </source>
</reference>
<dbReference type="AlphaFoldDB" id="A0A1I5FPK7"/>
<dbReference type="Gene3D" id="1.50.10.100">
    <property type="entry name" value="Chondroitin AC/alginate lyase"/>
    <property type="match status" value="1"/>
</dbReference>
<dbReference type="PANTHER" id="PTHR38481">
    <property type="entry name" value="HYALURONATE LYASE"/>
    <property type="match status" value="1"/>
</dbReference>
<evidence type="ECO:0000256" key="3">
    <source>
        <dbReference type="ARBA" id="ARBA00023239"/>
    </source>
</evidence>
<comment type="similarity">
    <text evidence="1">Belongs to the polysaccharide lyase 8 family.</text>
</comment>
<evidence type="ECO:0000259" key="5">
    <source>
        <dbReference type="Pfam" id="PF02278"/>
    </source>
</evidence>
<dbReference type="InterPro" id="IPR011071">
    <property type="entry name" value="Lyase_8-like_C"/>
</dbReference>
<dbReference type="InterPro" id="IPR038970">
    <property type="entry name" value="Lyase_8"/>
</dbReference>
<evidence type="ECO:0000313" key="9">
    <source>
        <dbReference type="Proteomes" id="UP000198806"/>
    </source>
</evidence>
<feature type="active site" evidence="4">
    <location>
        <position position="722"/>
    </location>
</feature>
<dbReference type="EMBL" id="FOWD01000015">
    <property type="protein sequence ID" value="SFO25553.1"/>
    <property type="molecule type" value="Genomic_DNA"/>
</dbReference>
<dbReference type="GO" id="GO:0005975">
    <property type="term" value="P:carbohydrate metabolic process"/>
    <property type="evidence" value="ECO:0007669"/>
    <property type="project" value="InterPro"/>
</dbReference>
<keyword evidence="3 8" id="KW-0456">Lyase</keyword>
<dbReference type="SUPFAM" id="SSF74650">
    <property type="entry name" value="Galactose mutarotase-like"/>
    <property type="match status" value="2"/>
</dbReference>
<dbReference type="Pfam" id="PF08124">
    <property type="entry name" value="Lyase_8_N"/>
    <property type="match status" value="1"/>
</dbReference>
<dbReference type="STRING" id="1527.SAMN04489757_11536"/>
<evidence type="ECO:0000259" key="6">
    <source>
        <dbReference type="Pfam" id="PF02884"/>
    </source>
</evidence>
<feature type="active site" evidence="4">
    <location>
        <position position="659"/>
    </location>
</feature>
<evidence type="ECO:0000259" key="7">
    <source>
        <dbReference type="Pfam" id="PF08124"/>
    </source>
</evidence>
<sequence length="867" mass="96564">MACFGTGISNISEDPTRDVHTIIDNIKFDENAKDKLVLRYSTKTISAWINSTFCPLGNTYTYMDNPGNLSSNKHWALSLTNGSTVGTGYYFKPNEKDLNFRFVENTDEFNNKKTYLELWLNHGISKNASYSYYIFKNLKASEGAGTLRDYMDKNIAATIANTKDVQAAYYKETNTVSANIWTEKGAAVEYSAIDNFTVNSQASVMMRKQAGILEAAIAEPTGMSQGTIEVVIDTNGYEVVAKDENISIDLTTPGKIKLSIDATGKNGETSKVSINTIPPALDGNLSEFSIVKGKSALIPTPEGFEGPVTWTSIFKNVNGQPIKNVGSSKIKEELKPGETDGNRKEGITSTSHIASMEGIAEGGLFSAKEKGTVYVIAEDKNGQKREWKVNIAFTESENLPVVEPQDYKALREKWIGLLVGKNIDKNDPATMAAVEKINSQAQEIWNRYSYKNQPQCGGIPWKDEEGATGNPNIEYQRDAVEFRSAFKNVLVMAKAYQVEHGELYHNREMLEDMIHILDWLTTNCYNPQSETDNWWTWEIGIPKDLTPTLILLSDELTPEQIAEYTEGILFFQPDPFHGGAIGTASTHVEGYRMQYAANRVDNSITAMGLGLLLEDNEQMYLAQLASSSVLEFQKVEDSTLLAKNGFENGFYADGSYIDHQNIPYAGSYGIVVLDGIANVSSVLGNSPWQYDQEKSDILKTILLNTYGIGVYNGLMLDMFRGRAVARNNVTDQTIGWQVINNAILSLDSVEGQEKQELQNYIKNWVSSNSGYLDSLTELNQLSIKQKAQAIINDAKITGNIPAVHQNYPLMDRAVHRTSNWLFGVSMFSERINNTEIMNGENLYGWHQGDGMTYLYNKDFSHYTSGIR</sequence>
<dbReference type="Proteomes" id="UP000198806">
    <property type="component" value="Unassembled WGS sequence"/>
</dbReference>
<feature type="active site" evidence="4">
    <location>
        <position position="668"/>
    </location>
</feature>
<dbReference type="SUPFAM" id="SSF48230">
    <property type="entry name" value="Chondroitin AC/alginate lyase"/>
    <property type="match status" value="1"/>
</dbReference>
<dbReference type="InterPro" id="IPR008929">
    <property type="entry name" value="Chondroitin_lyas"/>
</dbReference>
<dbReference type="Pfam" id="PF02278">
    <property type="entry name" value="Lyase_8"/>
    <property type="match status" value="1"/>
</dbReference>
<accession>A0A1I5FPK7</accession>
<dbReference type="InterPro" id="IPR004103">
    <property type="entry name" value="Lyase_8_C"/>
</dbReference>
<feature type="domain" description="Polysaccharide lyase 8 N-terminal alpha-helical" evidence="7">
    <location>
        <begin position="414"/>
        <end position="762"/>
    </location>
</feature>
<evidence type="ECO:0000256" key="1">
    <source>
        <dbReference type="ARBA" id="ARBA00006699"/>
    </source>
</evidence>
<dbReference type="GO" id="GO:0005576">
    <property type="term" value="C:extracellular region"/>
    <property type="evidence" value="ECO:0007669"/>
    <property type="project" value="InterPro"/>
</dbReference>
<evidence type="ECO:0000256" key="4">
    <source>
        <dbReference type="PIRSR" id="PIRSR638970-1"/>
    </source>
</evidence>
<dbReference type="InterPro" id="IPR014718">
    <property type="entry name" value="GH-type_carb-bd"/>
</dbReference>
<dbReference type="OrthoDB" id="6636047at2"/>
<dbReference type="InterPro" id="IPR012970">
    <property type="entry name" value="Lyase_8_alpha_N"/>
</dbReference>
<feature type="domain" description="Polysaccharide lyase family 8 C-terminal" evidence="6">
    <location>
        <begin position="159"/>
        <end position="223"/>
    </location>
</feature>
<dbReference type="Gene3D" id="2.70.98.10">
    <property type="match status" value="2"/>
</dbReference>